<name>Q0S146_RHOJR</name>
<accession>Q0S146</accession>
<dbReference type="OrthoDB" id="1779644at2"/>
<evidence type="ECO:0008006" key="4">
    <source>
        <dbReference type="Google" id="ProtNLM"/>
    </source>
</evidence>
<gene>
    <name evidence="2" type="ordered locus">RHA1_ro06974</name>
</gene>
<dbReference type="eggNOG" id="ENOG5032T2F">
    <property type="taxonomic scope" value="Bacteria"/>
</dbReference>
<dbReference type="KEGG" id="rha:RHA1_ro06974"/>
<dbReference type="HOGENOM" id="CLU_117572_0_0_11"/>
<dbReference type="AlphaFoldDB" id="Q0S146"/>
<feature type="region of interest" description="Disordered" evidence="1">
    <location>
        <begin position="146"/>
        <end position="168"/>
    </location>
</feature>
<evidence type="ECO:0000313" key="2">
    <source>
        <dbReference type="EMBL" id="ABG98740.1"/>
    </source>
</evidence>
<protein>
    <recommendedName>
        <fullName evidence="4">DUF1269 domain-containing family protein</fullName>
    </recommendedName>
</protein>
<evidence type="ECO:0000256" key="1">
    <source>
        <dbReference type="SAM" id="MobiDB-lite"/>
    </source>
</evidence>
<dbReference type="InterPro" id="IPR046288">
    <property type="entry name" value="DUF6325"/>
</dbReference>
<dbReference type="Proteomes" id="UP000008710">
    <property type="component" value="Chromosome"/>
</dbReference>
<proteinExistence type="predicted"/>
<organism evidence="2 3">
    <name type="scientific">Rhodococcus jostii (strain RHA1)</name>
    <dbReference type="NCBI Taxonomy" id="101510"/>
    <lineage>
        <taxon>Bacteria</taxon>
        <taxon>Bacillati</taxon>
        <taxon>Actinomycetota</taxon>
        <taxon>Actinomycetes</taxon>
        <taxon>Mycobacteriales</taxon>
        <taxon>Nocardiaceae</taxon>
        <taxon>Rhodococcus</taxon>
    </lineage>
</organism>
<dbReference type="Pfam" id="PF19850">
    <property type="entry name" value="DUF6325"/>
    <property type="match status" value="1"/>
</dbReference>
<sequence length="168" mass="17814">MTDTDFDDVGPIDYLVVEFPADHPPDGSALPLLLDLVEANIIRVLDLVFVRKDADGSLAGIAVEDLGFTGTVDVTLFAEASSGLIDRGDLEQAGAVLEPGCVGAILVYENRWAAPFASALRREGAQLVASGRIPVQGTWRRSILSTAPPDSRRSARCPDFSAELPAPP</sequence>
<evidence type="ECO:0000313" key="3">
    <source>
        <dbReference type="Proteomes" id="UP000008710"/>
    </source>
</evidence>
<dbReference type="EMBL" id="CP000431">
    <property type="protein sequence ID" value="ABG98740.1"/>
    <property type="molecule type" value="Genomic_DNA"/>
</dbReference>
<reference evidence="3" key="1">
    <citation type="journal article" date="2006" name="Proc. Natl. Acad. Sci. U.S.A.">
        <title>The complete genome of Rhodococcus sp. RHA1 provides insights into a catabolic powerhouse.</title>
        <authorList>
            <person name="McLeod M.P."/>
            <person name="Warren R.L."/>
            <person name="Hsiao W.W.L."/>
            <person name="Araki N."/>
            <person name="Myhre M."/>
            <person name="Fernandes C."/>
            <person name="Miyazawa D."/>
            <person name="Wong W."/>
            <person name="Lillquist A.L."/>
            <person name="Wang D."/>
            <person name="Dosanjh M."/>
            <person name="Hara H."/>
            <person name="Petrescu A."/>
            <person name="Morin R.D."/>
            <person name="Yang G."/>
            <person name="Stott J.M."/>
            <person name="Schein J.E."/>
            <person name="Shin H."/>
            <person name="Smailus D."/>
            <person name="Siddiqui A.S."/>
            <person name="Marra M.A."/>
            <person name="Jones S.J.M."/>
            <person name="Holt R."/>
            <person name="Brinkman F.S.L."/>
            <person name="Miyauchi K."/>
            <person name="Fukuda M."/>
            <person name="Davies J.E."/>
            <person name="Mohn W.W."/>
            <person name="Eltis L.D."/>
        </authorList>
    </citation>
    <scope>NUCLEOTIDE SEQUENCE [LARGE SCALE GENOMIC DNA]</scope>
    <source>
        <strain evidence="3">RHA1</strain>
    </source>
</reference>
<dbReference type="PATRIC" id="fig|101510.16.peg.7038"/>